<organism evidence="2 3">
    <name type="scientific">Polyangium jinanense</name>
    <dbReference type="NCBI Taxonomy" id="2829994"/>
    <lineage>
        <taxon>Bacteria</taxon>
        <taxon>Pseudomonadati</taxon>
        <taxon>Myxococcota</taxon>
        <taxon>Polyangia</taxon>
        <taxon>Polyangiales</taxon>
        <taxon>Polyangiaceae</taxon>
        <taxon>Polyangium</taxon>
    </lineage>
</organism>
<dbReference type="EMBL" id="JAGTJJ010000015">
    <property type="protein sequence ID" value="MDC3983644.1"/>
    <property type="molecule type" value="Genomic_DNA"/>
</dbReference>
<dbReference type="Pfam" id="PF01722">
    <property type="entry name" value="BolA"/>
    <property type="match status" value="1"/>
</dbReference>
<dbReference type="InterPro" id="IPR002634">
    <property type="entry name" value="BolA"/>
</dbReference>
<comment type="caution">
    <text evidence="2">The sequence shown here is derived from an EMBL/GenBank/DDBJ whole genome shotgun (WGS) entry which is preliminary data.</text>
</comment>
<dbReference type="Proteomes" id="UP001151081">
    <property type="component" value="Unassembled WGS sequence"/>
</dbReference>
<evidence type="ECO:0000313" key="3">
    <source>
        <dbReference type="Proteomes" id="UP001151081"/>
    </source>
</evidence>
<reference evidence="2 3" key="1">
    <citation type="submission" date="2021-04" db="EMBL/GenBank/DDBJ databases">
        <title>Genome analysis of Polyangium sp.</title>
        <authorList>
            <person name="Li Y."/>
            <person name="Wang J."/>
        </authorList>
    </citation>
    <scope>NUCLEOTIDE SEQUENCE [LARGE SCALE GENOMIC DNA]</scope>
    <source>
        <strain evidence="2 3">SDU14</strain>
    </source>
</reference>
<comment type="similarity">
    <text evidence="1">Belongs to the BolA/IbaG family.</text>
</comment>
<dbReference type="RefSeq" id="WP_272423376.1">
    <property type="nucleotide sequence ID" value="NZ_JAGTJJ010000015.1"/>
</dbReference>
<evidence type="ECO:0000313" key="2">
    <source>
        <dbReference type="EMBL" id="MDC3983644.1"/>
    </source>
</evidence>
<dbReference type="Gene3D" id="3.30.300.90">
    <property type="entry name" value="BolA-like"/>
    <property type="match status" value="1"/>
</dbReference>
<dbReference type="AlphaFoldDB" id="A0A9X4ASZ2"/>
<dbReference type="SUPFAM" id="SSF82657">
    <property type="entry name" value="BolA-like"/>
    <property type="match status" value="1"/>
</dbReference>
<gene>
    <name evidence="2" type="ORF">KEG57_24260</name>
</gene>
<keyword evidence="3" id="KW-1185">Reference proteome</keyword>
<accession>A0A9X4ASZ2</accession>
<sequence length="86" mass="9053">MSYHMTTFQGSIPAAIEQAIKEKISDAVVEVQGGGGHFEISVTSKVFAGKGTLEKHRLVLGAIAHLMAGNDAPVHAVDKLNTKVPT</sequence>
<protein>
    <submittedName>
        <fullName evidence="2">BolA/IbaG family iron-sulfur metabolism protein</fullName>
    </submittedName>
</protein>
<evidence type="ECO:0000256" key="1">
    <source>
        <dbReference type="RuleBase" id="RU003860"/>
    </source>
</evidence>
<proteinExistence type="inferred from homology"/>
<dbReference type="InterPro" id="IPR036065">
    <property type="entry name" value="BolA-like_sf"/>
</dbReference>
<name>A0A9X4ASZ2_9BACT</name>